<name>A0A1H0WD10_9PSEU</name>
<dbReference type="PROSITE" id="PS51186">
    <property type="entry name" value="GNAT"/>
    <property type="match status" value="1"/>
</dbReference>
<dbReference type="OrthoDB" id="7017613at2"/>
<proteinExistence type="predicted"/>
<dbReference type="Proteomes" id="UP000199651">
    <property type="component" value="Unassembled WGS sequence"/>
</dbReference>
<sequence>MRVLSCPEVETPPEFRDQVLRMQHQAWPGGRTSLTHDPVLRPVSMLLVDADVVVAALDVLAKEIVHAGQVYSAAGLSTVVTRQDIRGRGHGRVLVSAARDAIAERGFDIGLFTCDRPLQGFYESAGWRPLPGTVLVGGTVEAPFASDQPGFDKVTMADFFSEAAKRNQSAFHGARVGLYSGEIDKLW</sequence>
<dbReference type="AlphaFoldDB" id="A0A1H0WD10"/>
<dbReference type="GO" id="GO:0016747">
    <property type="term" value="F:acyltransferase activity, transferring groups other than amino-acyl groups"/>
    <property type="evidence" value="ECO:0007669"/>
    <property type="project" value="InterPro"/>
</dbReference>
<dbReference type="EMBL" id="FNJB01000020">
    <property type="protein sequence ID" value="SDP88640.1"/>
    <property type="molecule type" value="Genomic_DNA"/>
</dbReference>
<evidence type="ECO:0000259" key="1">
    <source>
        <dbReference type="PROSITE" id="PS51186"/>
    </source>
</evidence>
<keyword evidence="3" id="KW-1185">Reference proteome</keyword>
<organism evidence="2 3">
    <name type="scientific">Actinokineospora alba</name>
    <dbReference type="NCBI Taxonomy" id="504798"/>
    <lineage>
        <taxon>Bacteria</taxon>
        <taxon>Bacillati</taxon>
        <taxon>Actinomycetota</taxon>
        <taxon>Actinomycetes</taxon>
        <taxon>Pseudonocardiales</taxon>
        <taxon>Pseudonocardiaceae</taxon>
        <taxon>Actinokineospora</taxon>
    </lineage>
</organism>
<dbReference type="SUPFAM" id="SSF55729">
    <property type="entry name" value="Acyl-CoA N-acyltransferases (Nat)"/>
    <property type="match status" value="1"/>
</dbReference>
<dbReference type="InterPro" id="IPR000182">
    <property type="entry name" value="GNAT_dom"/>
</dbReference>
<protein>
    <submittedName>
        <fullName evidence="2">Acetyltransferase (GNAT) domain-containing protein</fullName>
    </submittedName>
</protein>
<reference evidence="3" key="1">
    <citation type="submission" date="2016-10" db="EMBL/GenBank/DDBJ databases">
        <authorList>
            <person name="Varghese N."/>
            <person name="Submissions S."/>
        </authorList>
    </citation>
    <scope>NUCLEOTIDE SEQUENCE [LARGE SCALE GENOMIC DNA]</scope>
    <source>
        <strain evidence="3">IBRC-M 10655</strain>
    </source>
</reference>
<dbReference type="STRING" id="504798.SAMN05421871_107129"/>
<dbReference type="RefSeq" id="WP_091383731.1">
    <property type="nucleotide sequence ID" value="NZ_FNDV01000007.1"/>
</dbReference>
<dbReference type="Gene3D" id="3.40.630.30">
    <property type="match status" value="1"/>
</dbReference>
<gene>
    <name evidence="2" type="ORF">SAMN05192558_1204</name>
</gene>
<evidence type="ECO:0000313" key="2">
    <source>
        <dbReference type="EMBL" id="SDP88640.1"/>
    </source>
</evidence>
<feature type="domain" description="N-acetyltransferase" evidence="1">
    <location>
        <begin position="1"/>
        <end position="146"/>
    </location>
</feature>
<dbReference type="Pfam" id="PF13527">
    <property type="entry name" value="Acetyltransf_9"/>
    <property type="match status" value="1"/>
</dbReference>
<evidence type="ECO:0000313" key="3">
    <source>
        <dbReference type="Proteomes" id="UP000199651"/>
    </source>
</evidence>
<keyword evidence="2" id="KW-0808">Transferase</keyword>
<dbReference type="InterPro" id="IPR016181">
    <property type="entry name" value="Acyl_CoA_acyltransferase"/>
</dbReference>
<accession>A0A1H0WD10</accession>